<comment type="caution">
    <text evidence="2">The sequence shown here is derived from an EMBL/GenBank/DDBJ whole genome shotgun (WGS) entry which is preliminary data.</text>
</comment>
<keyword evidence="3" id="KW-1185">Reference proteome</keyword>
<dbReference type="InterPro" id="IPR029068">
    <property type="entry name" value="Glyas_Bleomycin-R_OHBP_Dase"/>
</dbReference>
<dbReference type="Gene3D" id="3.10.180.10">
    <property type="entry name" value="2,3-Dihydroxybiphenyl 1,2-Dioxygenase, domain 1"/>
    <property type="match status" value="1"/>
</dbReference>
<protein>
    <recommendedName>
        <fullName evidence="1">Glyoxalase-like domain-containing protein</fullName>
    </recommendedName>
</protein>
<evidence type="ECO:0000313" key="2">
    <source>
        <dbReference type="EMBL" id="MBB5998646.1"/>
    </source>
</evidence>
<dbReference type="Pfam" id="PF18029">
    <property type="entry name" value="Glyoxalase_6"/>
    <property type="match status" value="1"/>
</dbReference>
<sequence>MDAAQPGMSALGAAEPWFQPDPDRWRVLLDPAGRPFCITVLA</sequence>
<dbReference type="Proteomes" id="UP000578077">
    <property type="component" value="Unassembled WGS sequence"/>
</dbReference>
<gene>
    <name evidence="2" type="ORF">HNR25_002397</name>
</gene>
<dbReference type="AlphaFoldDB" id="A0A841E6K5"/>
<accession>A0A841E6K5</accession>
<dbReference type="EMBL" id="JACHLY010000001">
    <property type="protein sequence ID" value="MBB5998646.1"/>
    <property type="molecule type" value="Genomic_DNA"/>
</dbReference>
<dbReference type="InterPro" id="IPR041581">
    <property type="entry name" value="Glyoxalase_6"/>
</dbReference>
<feature type="domain" description="Glyoxalase-like" evidence="1">
    <location>
        <begin position="2"/>
        <end position="39"/>
    </location>
</feature>
<evidence type="ECO:0000259" key="1">
    <source>
        <dbReference type="Pfam" id="PF18029"/>
    </source>
</evidence>
<proteinExistence type="predicted"/>
<evidence type="ECO:0000313" key="3">
    <source>
        <dbReference type="Proteomes" id="UP000578077"/>
    </source>
</evidence>
<name>A0A841E6K5_9ACTN</name>
<reference evidence="2 3" key="1">
    <citation type="submission" date="2020-08" db="EMBL/GenBank/DDBJ databases">
        <title>Sequencing the genomes of 1000 actinobacteria strains.</title>
        <authorList>
            <person name="Klenk H.-P."/>
        </authorList>
    </citation>
    <scope>NUCLEOTIDE SEQUENCE [LARGE SCALE GENOMIC DNA]</scope>
    <source>
        <strain evidence="2 3">DSM 44593</strain>
    </source>
</reference>
<organism evidence="2 3">
    <name type="scientific">Streptomonospora salina</name>
    <dbReference type="NCBI Taxonomy" id="104205"/>
    <lineage>
        <taxon>Bacteria</taxon>
        <taxon>Bacillati</taxon>
        <taxon>Actinomycetota</taxon>
        <taxon>Actinomycetes</taxon>
        <taxon>Streptosporangiales</taxon>
        <taxon>Nocardiopsidaceae</taxon>
        <taxon>Streptomonospora</taxon>
    </lineage>
</organism>